<organism evidence="2 3">
    <name type="scientific">Acer saccharum</name>
    <name type="common">Sugar maple</name>
    <dbReference type="NCBI Taxonomy" id="4024"/>
    <lineage>
        <taxon>Eukaryota</taxon>
        <taxon>Viridiplantae</taxon>
        <taxon>Streptophyta</taxon>
        <taxon>Embryophyta</taxon>
        <taxon>Tracheophyta</taxon>
        <taxon>Spermatophyta</taxon>
        <taxon>Magnoliopsida</taxon>
        <taxon>eudicotyledons</taxon>
        <taxon>Gunneridae</taxon>
        <taxon>Pentapetalae</taxon>
        <taxon>rosids</taxon>
        <taxon>malvids</taxon>
        <taxon>Sapindales</taxon>
        <taxon>Sapindaceae</taxon>
        <taxon>Hippocastanoideae</taxon>
        <taxon>Acereae</taxon>
        <taxon>Acer</taxon>
    </lineage>
</organism>
<keyword evidence="3" id="KW-1185">Reference proteome</keyword>
<gene>
    <name evidence="2" type="ORF">LWI29_006946</name>
</gene>
<accession>A0AA39T2U7</accession>
<comment type="caution">
    <text evidence="2">The sequence shown here is derived from an EMBL/GenBank/DDBJ whole genome shotgun (WGS) entry which is preliminary data.</text>
</comment>
<evidence type="ECO:0000256" key="1">
    <source>
        <dbReference type="SAM" id="Coils"/>
    </source>
</evidence>
<protein>
    <recommendedName>
        <fullName evidence="4">Disease resistance protein</fullName>
    </recommendedName>
</protein>
<proteinExistence type="predicted"/>
<sequence>MLWSGYGLGMYLACYSEKVLKVESQTEVFSVEMEIQNFRASVVFLWGASSEQICRSGADQLLSSGSMEIVKECGTSILSTIVEDLVKSTGQQVGYIFRFKSIIEELNEEAKNLKSTQDDMQHRVDRAKKDTDEIEKKVEKWLRDVTDVVADAEDFKWVVS</sequence>
<dbReference type="Proteomes" id="UP001168877">
    <property type="component" value="Unassembled WGS sequence"/>
</dbReference>
<name>A0AA39T2U7_ACESA</name>
<evidence type="ECO:0008006" key="4">
    <source>
        <dbReference type="Google" id="ProtNLM"/>
    </source>
</evidence>
<feature type="coiled-coil region" evidence="1">
    <location>
        <begin position="96"/>
        <end position="144"/>
    </location>
</feature>
<dbReference type="EMBL" id="JAUESC010000003">
    <property type="protein sequence ID" value="KAK0599610.1"/>
    <property type="molecule type" value="Genomic_DNA"/>
</dbReference>
<evidence type="ECO:0000313" key="2">
    <source>
        <dbReference type="EMBL" id="KAK0599610.1"/>
    </source>
</evidence>
<evidence type="ECO:0000313" key="3">
    <source>
        <dbReference type="Proteomes" id="UP001168877"/>
    </source>
</evidence>
<keyword evidence="1" id="KW-0175">Coiled coil</keyword>
<dbReference type="AlphaFoldDB" id="A0AA39T2U7"/>
<reference evidence="2" key="1">
    <citation type="journal article" date="2022" name="Plant J.">
        <title>Strategies of tolerance reflected in two North American maple genomes.</title>
        <authorList>
            <person name="McEvoy S.L."/>
            <person name="Sezen U.U."/>
            <person name="Trouern-Trend A."/>
            <person name="McMahon S.M."/>
            <person name="Schaberg P.G."/>
            <person name="Yang J."/>
            <person name="Wegrzyn J.L."/>
            <person name="Swenson N.G."/>
        </authorList>
    </citation>
    <scope>NUCLEOTIDE SEQUENCE</scope>
    <source>
        <strain evidence="2">NS2018</strain>
    </source>
</reference>
<reference evidence="2" key="2">
    <citation type="submission" date="2023-06" db="EMBL/GenBank/DDBJ databases">
        <authorList>
            <person name="Swenson N.G."/>
            <person name="Wegrzyn J.L."/>
            <person name="Mcevoy S.L."/>
        </authorList>
    </citation>
    <scope>NUCLEOTIDE SEQUENCE</scope>
    <source>
        <strain evidence="2">NS2018</strain>
        <tissue evidence="2">Leaf</tissue>
    </source>
</reference>